<gene>
    <name evidence="1" type="ORF">OBE_12952</name>
</gene>
<dbReference type="EMBL" id="AJWZ01008941">
    <property type="protein sequence ID" value="EKC52718.1"/>
    <property type="molecule type" value="Genomic_DNA"/>
</dbReference>
<reference evidence="1" key="1">
    <citation type="journal article" date="2013" name="Environ. Microbiol.">
        <title>Microbiota from the distal guts of lean and obese adolescents exhibit partial functional redundancy besides clear differences in community structure.</title>
        <authorList>
            <person name="Ferrer M."/>
            <person name="Ruiz A."/>
            <person name="Lanza F."/>
            <person name="Haange S.B."/>
            <person name="Oberbach A."/>
            <person name="Till H."/>
            <person name="Bargiela R."/>
            <person name="Campoy C."/>
            <person name="Segura M.T."/>
            <person name="Richter M."/>
            <person name="von Bergen M."/>
            <person name="Seifert J."/>
            <person name="Suarez A."/>
        </authorList>
    </citation>
    <scope>NUCLEOTIDE SEQUENCE</scope>
</reference>
<dbReference type="AlphaFoldDB" id="K1S5I0"/>
<sequence>MFDFYRDYISSDKADSAKADYIRTCIADLIITQSAIYSSYPDSDMENRKRFMEFDRKAKELSPEIYELSSVKSGKLRLLRKYNFKHYRLIQSLSRLHFKMTNK</sequence>
<evidence type="ECO:0000313" key="1">
    <source>
        <dbReference type="EMBL" id="EKC52718.1"/>
    </source>
</evidence>
<proteinExistence type="predicted"/>
<name>K1S5I0_9ZZZZ</name>
<organism evidence="1">
    <name type="scientific">human gut metagenome</name>
    <dbReference type="NCBI Taxonomy" id="408170"/>
    <lineage>
        <taxon>unclassified sequences</taxon>
        <taxon>metagenomes</taxon>
        <taxon>organismal metagenomes</taxon>
    </lineage>
</organism>
<comment type="caution">
    <text evidence="1">The sequence shown here is derived from an EMBL/GenBank/DDBJ whole genome shotgun (WGS) entry which is preliminary data.</text>
</comment>
<accession>K1S5I0</accession>
<protein>
    <submittedName>
        <fullName evidence="1">Uncharacterized protein</fullName>
    </submittedName>
</protein>